<dbReference type="AlphaFoldDB" id="A0A4Y7WMQ7"/>
<name>A0A4Y7WMQ7_9BACI</name>
<organism evidence="2 3">
    <name type="scientific">Shouchella lehensis</name>
    <dbReference type="NCBI Taxonomy" id="300825"/>
    <lineage>
        <taxon>Bacteria</taxon>
        <taxon>Bacillati</taxon>
        <taxon>Bacillota</taxon>
        <taxon>Bacilli</taxon>
        <taxon>Bacillales</taxon>
        <taxon>Bacillaceae</taxon>
        <taxon>Shouchella</taxon>
    </lineage>
</organism>
<dbReference type="CDD" id="cd21173">
    <property type="entry name" value="NucC-like"/>
    <property type="match status" value="1"/>
</dbReference>
<dbReference type="Proteomes" id="UP000298210">
    <property type="component" value="Unassembled WGS sequence"/>
</dbReference>
<gene>
    <name evidence="2" type="ORF">E2L03_09310</name>
</gene>
<feature type="domain" description="DUF6602" evidence="1">
    <location>
        <begin position="31"/>
        <end position="130"/>
    </location>
</feature>
<comment type="caution">
    <text evidence="2">The sequence shown here is derived from an EMBL/GenBank/DDBJ whole genome shotgun (WGS) entry which is preliminary data.</text>
</comment>
<protein>
    <recommendedName>
        <fullName evidence="1">DUF6602 domain-containing protein</fullName>
    </recommendedName>
</protein>
<sequence>MDKKNMIKQIALNYKRIEDSYAYQLGVDTPNHYLSIGSYREKVWLQLFEQMIPKKFRIAQSVFIIDSFGTISPEIDILIYDEQYTPYIFQAGNQLKFIPIEAVAVAVQCKSENVDKGDVDDWAKEVKSLKTILNAVVRLQTGLLETNPDKLLNAKRKLPQAQTSTRPILILCKLNDTQKIVEENFDIILSTNQKNASKDKKPFEMSKKINNENKDLAFWHYQLNHYNHEDYEKDLRDKLKKLLYLGKDIICTDLINTKLSDLAVIDKDGNENVILSLTFQLNQLLMLLNNPLFFPHQSYADLFDETRLKGETQNES</sequence>
<dbReference type="RefSeq" id="WP_134259038.1">
    <property type="nucleotide sequence ID" value="NZ_LDIM01000006.1"/>
</dbReference>
<evidence type="ECO:0000259" key="1">
    <source>
        <dbReference type="Pfam" id="PF20247"/>
    </source>
</evidence>
<reference evidence="2 3" key="1">
    <citation type="submission" date="2019-03" db="EMBL/GenBank/DDBJ databases">
        <authorList>
            <person name="Liu G."/>
        </authorList>
    </citation>
    <scope>NUCLEOTIDE SEQUENCE [LARGE SCALE GENOMIC DNA]</scope>
    <source>
        <strain evidence="2 3">DSM 19099</strain>
    </source>
</reference>
<proteinExistence type="predicted"/>
<evidence type="ECO:0000313" key="3">
    <source>
        <dbReference type="Proteomes" id="UP000298210"/>
    </source>
</evidence>
<accession>A0A4Y7WMQ7</accession>
<evidence type="ECO:0000313" key="2">
    <source>
        <dbReference type="EMBL" id="TES49647.1"/>
    </source>
</evidence>
<dbReference type="Pfam" id="PF20247">
    <property type="entry name" value="DUF6602"/>
    <property type="match status" value="1"/>
</dbReference>
<dbReference type="EMBL" id="SNUX01000002">
    <property type="protein sequence ID" value="TES49647.1"/>
    <property type="molecule type" value="Genomic_DNA"/>
</dbReference>
<dbReference type="InterPro" id="IPR046537">
    <property type="entry name" value="DUF6602"/>
</dbReference>